<proteinExistence type="predicted"/>
<evidence type="ECO:0000313" key="1">
    <source>
        <dbReference type="EMBL" id="RDX80767.1"/>
    </source>
</evidence>
<name>A0A371FR02_MUCPR</name>
<reference evidence="1" key="1">
    <citation type="submission" date="2018-05" db="EMBL/GenBank/DDBJ databases">
        <title>Draft genome of Mucuna pruriens seed.</title>
        <authorList>
            <person name="Nnadi N.E."/>
            <person name="Vos R."/>
            <person name="Hasami M.H."/>
            <person name="Devisetty U.K."/>
            <person name="Aguiy J.C."/>
        </authorList>
    </citation>
    <scope>NUCLEOTIDE SEQUENCE [LARGE SCALE GENOMIC DNA]</scope>
    <source>
        <strain evidence="1">JCA_2017</strain>
    </source>
</reference>
<accession>A0A371FR02</accession>
<feature type="non-terminal residue" evidence="1">
    <location>
        <position position="1"/>
    </location>
</feature>
<keyword evidence="2" id="KW-1185">Reference proteome</keyword>
<gene>
    <name evidence="1" type="ORF">CR513_38643</name>
</gene>
<sequence length="122" mass="14067">MHLIVHMTLANLYLNSVFIMTNNNKTLKILTTPNITYQPLCIQYCELEISFELKFGLIYLLSKFHGLRNNHQKEDLWNKETLQKDIIRGMTLMDQNMADAYGGGTLMDKKPIATKNLVANMT</sequence>
<organism evidence="1 2">
    <name type="scientific">Mucuna pruriens</name>
    <name type="common">Velvet bean</name>
    <name type="synonym">Dolichos pruriens</name>
    <dbReference type="NCBI Taxonomy" id="157652"/>
    <lineage>
        <taxon>Eukaryota</taxon>
        <taxon>Viridiplantae</taxon>
        <taxon>Streptophyta</taxon>
        <taxon>Embryophyta</taxon>
        <taxon>Tracheophyta</taxon>
        <taxon>Spermatophyta</taxon>
        <taxon>Magnoliopsida</taxon>
        <taxon>eudicotyledons</taxon>
        <taxon>Gunneridae</taxon>
        <taxon>Pentapetalae</taxon>
        <taxon>rosids</taxon>
        <taxon>fabids</taxon>
        <taxon>Fabales</taxon>
        <taxon>Fabaceae</taxon>
        <taxon>Papilionoideae</taxon>
        <taxon>50 kb inversion clade</taxon>
        <taxon>NPAAA clade</taxon>
        <taxon>indigoferoid/millettioid clade</taxon>
        <taxon>Phaseoleae</taxon>
        <taxon>Mucuna</taxon>
    </lineage>
</organism>
<dbReference type="Proteomes" id="UP000257109">
    <property type="component" value="Unassembled WGS sequence"/>
</dbReference>
<evidence type="ECO:0000313" key="2">
    <source>
        <dbReference type="Proteomes" id="UP000257109"/>
    </source>
</evidence>
<comment type="caution">
    <text evidence="1">The sequence shown here is derived from an EMBL/GenBank/DDBJ whole genome shotgun (WGS) entry which is preliminary data.</text>
</comment>
<dbReference type="EMBL" id="QJKJ01008109">
    <property type="protein sequence ID" value="RDX80767.1"/>
    <property type="molecule type" value="Genomic_DNA"/>
</dbReference>
<protein>
    <submittedName>
        <fullName evidence="1">Uncharacterized protein</fullName>
    </submittedName>
</protein>
<dbReference type="AlphaFoldDB" id="A0A371FR02"/>